<evidence type="ECO:0000256" key="2">
    <source>
        <dbReference type="ARBA" id="ARBA00023015"/>
    </source>
</evidence>
<keyword evidence="3" id="KW-0238">DNA-binding</keyword>
<sequence>MLIENRQIQSWKIPVSKSAKGVSNPEIPQQAQQNHRQAATHPVACIECRQQKVRCLGRDGDNPCERCAKRSLECVVDFSYKRTAKRKAIGQLEAEIADLKQQLLEQQNLNQINQNQLNQLNQMTQMTQMNQNQLNQTNPSSPVNQGSQVNQGNQGSQANQTGFSNIYPEPVPGLDASKRRKIVLPPASFSSSAKRPPLPPQPHIATYYSPSRTALDASLKPITLEPEVIAVLFKEYVSNYHRVLPVVEVQHGPEFVYNASPALFWTLMAIASRRKTEEIPPDIGFERLSSVQKRLLSEIAVSPIVVHGHSLEFNLPSVYAVQAFLLCTLWPPPTASINADMSWNASGIACLTAIRAGLHCPGHASDFERIFKSNKTHRANIREQLVTWVATNALTQAIANMFGFPSAASFHLHTRYPYHNIDLPPRVRHMYELQRVAHEIELSLGRLTPELSLDQATASSLIRVHAGRYDEIEAQYASQMDAWTLFTLHAGRAQLFSYYLFGKAETEGVLALYYSCLTLLDHVVAQEDDYLKFLPVVSILILWQTSSVVARLWHSRWSIHLDKRSGEMLYQQTIAKVRLASVFEHDLPFRASEIMAQMWAAFSAMRRNNHHKAVSTTLTLKSRMSASVFFDSLYAMREQCEIDSHAPTQLTKRNKNSKDDVEAASRNSGSEENPVSKWIGIQALLSPEGSGVVSPASTDPNSNFEVLAWQDVNTVMEDFGFGLGELPYVDDI</sequence>
<evidence type="ECO:0000256" key="4">
    <source>
        <dbReference type="ARBA" id="ARBA00023163"/>
    </source>
</evidence>
<keyword evidence="2" id="KW-0805">Transcription regulation</keyword>
<dbReference type="PANTHER" id="PTHR31845">
    <property type="entry name" value="FINGER DOMAIN PROTEIN, PUTATIVE-RELATED"/>
    <property type="match status" value="1"/>
</dbReference>
<dbReference type="InterPro" id="IPR051089">
    <property type="entry name" value="prtT"/>
</dbReference>
<dbReference type="EMBL" id="BTGC01000003">
    <property type="protein sequence ID" value="GMM49916.1"/>
    <property type="molecule type" value="Genomic_DNA"/>
</dbReference>
<evidence type="ECO:0000256" key="6">
    <source>
        <dbReference type="SAM" id="Coils"/>
    </source>
</evidence>
<feature type="domain" description="Zn(2)-C6 fungal-type" evidence="8">
    <location>
        <begin position="44"/>
        <end position="76"/>
    </location>
</feature>
<keyword evidence="10" id="KW-1185">Reference proteome</keyword>
<feature type="coiled-coil region" evidence="6">
    <location>
        <begin position="82"/>
        <end position="116"/>
    </location>
</feature>
<evidence type="ECO:0000313" key="10">
    <source>
        <dbReference type="Proteomes" id="UP001362899"/>
    </source>
</evidence>
<dbReference type="Proteomes" id="UP001362899">
    <property type="component" value="Unassembled WGS sequence"/>
</dbReference>
<dbReference type="GO" id="GO:0000981">
    <property type="term" value="F:DNA-binding transcription factor activity, RNA polymerase II-specific"/>
    <property type="evidence" value="ECO:0007669"/>
    <property type="project" value="InterPro"/>
</dbReference>
<proteinExistence type="predicted"/>
<comment type="subcellular location">
    <subcellularLocation>
        <location evidence="1">Nucleus</location>
    </subcellularLocation>
</comment>
<dbReference type="PANTHER" id="PTHR31845:SF21">
    <property type="entry name" value="REGULATORY PROTEIN LEU3"/>
    <property type="match status" value="1"/>
</dbReference>
<evidence type="ECO:0000256" key="5">
    <source>
        <dbReference type="ARBA" id="ARBA00023242"/>
    </source>
</evidence>
<evidence type="ECO:0000313" key="9">
    <source>
        <dbReference type="EMBL" id="GMM49916.1"/>
    </source>
</evidence>
<comment type="caution">
    <text evidence="9">The sequence shown here is derived from an EMBL/GenBank/DDBJ whole genome shotgun (WGS) entry which is preliminary data.</text>
</comment>
<evidence type="ECO:0000256" key="1">
    <source>
        <dbReference type="ARBA" id="ARBA00004123"/>
    </source>
</evidence>
<feature type="compositionally biased region" description="Low complexity" evidence="7">
    <location>
        <begin position="133"/>
        <end position="162"/>
    </location>
</feature>
<feature type="region of interest" description="Disordered" evidence="7">
    <location>
        <begin position="647"/>
        <end position="674"/>
    </location>
</feature>
<keyword evidence="5" id="KW-0539">Nucleus</keyword>
<keyword evidence="4" id="KW-0804">Transcription</keyword>
<dbReference type="AlphaFoldDB" id="A0AAV5RH55"/>
<dbReference type="CDD" id="cd12148">
    <property type="entry name" value="fungal_TF_MHR"/>
    <property type="match status" value="1"/>
</dbReference>
<dbReference type="SUPFAM" id="SSF57701">
    <property type="entry name" value="Zn2/Cys6 DNA-binding domain"/>
    <property type="match status" value="1"/>
</dbReference>
<dbReference type="GO" id="GO:0000976">
    <property type="term" value="F:transcription cis-regulatory region binding"/>
    <property type="evidence" value="ECO:0007669"/>
    <property type="project" value="TreeGrafter"/>
</dbReference>
<dbReference type="GO" id="GO:0005634">
    <property type="term" value="C:nucleus"/>
    <property type="evidence" value="ECO:0007669"/>
    <property type="project" value="UniProtKB-SubCell"/>
</dbReference>
<dbReference type="Gene3D" id="4.10.240.10">
    <property type="entry name" value="Zn(2)-C6 fungal-type DNA-binding domain"/>
    <property type="match status" value="1"/>
</dbReference>
<feature type="region of interest" description="Disordered" evidence="7">
    <location>
        <begin position="185"/>
        <end position="205"/>
    </location>
</feature>
<organism evidence="9 10">
    <name type="scientific">Starmerella bacillaris</name>
    <name type="common">Yeast</name>
    <name type="synonym">Candida zemplinina</name>
    <dbReference type="NCBI Taxonomy" id="1247836"/>
    <lineage>
        <taxon>Eukaryota</taxon>
        <taxon>Fungi</taxon>
        <taxon>Dikarya</taxon>
        <taxon>Ascomycota</taxon>
        <taxon>Saccharomycotina</taxon>
        <taxon>Dipodascomycetes</taxon>
        <taxon>Dipodascales</taxon>
        <taxon>Trichomonascaceae</taxon>
        <taxon>Starmerella</taxon>
    </lineage>
</organism>
<evidence type="ECO:0000259" key="8">
    <source>
        <dbReference type="PROSITE" id="PS50048"/>
    </source>
</evidence>
<dbReference type="CDD" id="cd00067">
    <property type="entry name" value="GAL4"/>
    <property type="match status" value="1"/>
</dbReference>
<name>A0AAV5RH55_STABA</name>
<dbReference type="Pfam" id="PF00172">
    <property type="entry name" value="Zn_clus"/>
    <property type="match status" value="1"/>
</dbReference>
<feature type="region of interest" description="Disordered" evidence="7">
    <location>
        <begin position="133"/>
        <end position="170"/>
    </location>
</feature>
<dbReference type="PROSITE" id="PS50048">
    <property type="entry name" value="ZN2_CY6_FUNGAL_2"/>
    <property type="match status" value="1"/>
</dbReference>
<accession>A0AAV5RH55</accession>
<dbReference type="PROSITE" id="PS00463">
    <property type="entry name" value="ZN2_CY6_FUNGAL_1"/>
    <property type="match status" value="1"/>
</dbReference>
<evidence type="ECO:0000256" key="3">
    <source>
        <dbReference type="ARBA" id="ARBA00023125"/>
    </source>
</evidence>
<keyword evidence="6" id="KW-0175">Coiled coil</keyword>
<dbReference type="InterPro" id="IPR036864">
    <property type="entry name" value="Zn2-C6_fun-type_DNA-bd_sf"/>
</dbReference>
<dbReference type="GO" id="GO:0008270">
    <property type="term" value="F:zinc ion binding"/>
    <property type="evidence" value="ECO:0007669"/>
    <property type="project" value="InterPro"/>
</dbReference>
<reference evidence="9 10" key="1">
    <citation type="journal article" date="2023" name="Elife">
        <title>Identification of key yeast species and microbe-microbe interactions impacting larval growth of Drosophila in the wild.</title>
        <authorList>
            <person name="Mure A."/>
            <person name="Sugiura Y."/>
            <person name="Maeda R."/>
            <person name="Honda K."/>
            <person name="Sakurai N."/>
            <person name="Takahashi Y."/>
            <person name="Watada M."/>
            <person name="Katoh T."/>
            <person name="Gotoh A."/>
            <person name="Gotoh Y."/>
            <person name="Taniguchi I."/>
            <person name="Nakamura K."/>
            <person name="Hayashi T."/>
            <person name="Katayama T."/>
            <person name="Uemura T."/>
            <person name="Hattori Y."/>
        </authorList>
    </citation>
    <scope>NUCLEOTIDE SEQUENCE [LARGE SCALE GENOMIC DNA]</scope>
    <source>
        <strain evidence="9 10">SB-73</strain>
    </source>
</reference>
<dbReference type="InterPro" id="IPR001138">
    <property type="entry name" value="Zn2Cys6_DnaBD"/>
</dbReference>
<protein>
    <submittedName>
        <fullName evidence="9">Leucine-responsive transcriptional regulator</fullName>
    </submittedName>
</protein>
<gene>
    <name evidence="9" type="ORF">DASB73_008740</name>
</gene>
<evidence type="ECO:0000256" key="7">
    <source>
        <dbReference type="SAM" id="MobiDB-lite"/>
    </source>
</evidence>
<dbReference type="SMART" id="SM00066">
    <property type="entry name" value="GAL4"/>
    <property type="match status" value="1"/>
</dbReference>